<evidence type="ECO:0000256" key="1">
    <source>
        <dbReference type="SAM" id="Phobius"/>
    </source>
</evidence>
<protein>
    <submittedName>
        <fullName evidence="2">Uncharacterized protein</fullName>
    </submittedName>
</protein>
<dbReference type="AlphaFoldDB" id="A0A8J3E894"/>
<evidence type="ECO:0000313" key="2">
    <source>
        <dbReference type="EMBL" id="GGF91216.1"/>
    </source>
</evidence>
<dbReference type="EMBL" id="BMJS01000004">
    <property type="protein sequence ID" value="GGF91216.1"/>
    <property type="molecule type" value="Genomic_DNA"/>
</dbReference>
<gene>
    <name evidence="2" type="ORF">GCM10010995_05640</name>
</gene>
<reference evidence="2" key="2">
    <citation type="submission" date="2020-09" db="EMBL/GenBank/DDBJ databases">
        <authorList>
            <person name="Sun Q."/>
            <person name="Zhou Y."/>
        </authorList>
    </citation>
    <scope>NUCLEOTIDE SEQUENCE</scope>
    <source>
        <strain evidence="2">CGMCC 1.15758</strain>
    </source>
</reference>
<keyword evidence="1" id="KW-0472">Membrane</keyword>
<name>A0A8J3E894_9GAMM</name>
<keyword evidence="1" id="KW-0812">Transmembrane</keyword>
<feature type="transmembrane region" description="Helical" evidence="1">
    <location>
        <begin position="51"/>
        <end position="70"/>
    </location>
</feature>
<keyword evidence="1" id="KW-1133">Transmembrane helix</keyword>
<keyword evidence="3" id="KW-1185">Reference proteome</keyword>
<feature type="transmembrane region" description="Helical" evidence="1">
    <location>
        <begin position="12"/>
        <end position="31"/>
    </location>
</feature>
<reference evidence="2" key="1">
    <citation type="journal article" date="2014" name="Int. J. Syst. Evol. Microbiol.">
        <title>Complete genome sequence of Corynebacterium casei LMG S-19264T (=DSM 44701T), isolated from a smear-ripened cheese.</title>
        <authorList>
            <consortium name="US DOE Joint Genome Institute (JGI-PGF)"/>
            <person name="Walter F."/>
            <person name="Albersmeier A."/>
            <person name="Kalinowski J."/>
            <person name="Ruckert C."/>
        </authorList>
    </citation>
    <scope>NUCLEOTIDE SEQUENCE</scope>
    <source>
        <strain evidence="2">CGMCC 1.15758</strain>
    </source>
</reference>
<proteinExistence type="predicted"/>
<evidence type="ECO:0000313" key="3">
    <source>
        <dbReference type="Proteomes" id="UP000636949"/>
    </source>
</evidence>
<comment type="caution">
    <text evidence="2">The sequence shown here is derived from an EMBL/GenBank/DDBJ whole genome shotgun (WGS) entry which is preliminary data.</text>
</comment>
<sequence length="81" mass="9378">MINKILKIPILLVLVYFSIDGLLYTPLFFIAMIGNDFLSYLKISIKTEPLIFIYLIFGIFLYSKLIIFIVKKVKKMVAKNG</sequence>
<dbReference type="Proteomes" id="UP000636949">
    <property type="component" value="Unassembled WGS sequence"/>
</dbReference>
<accession>A0A8J3E894</accession>
<dbReference type="RefSeq" id="WP_117001760.1">
    <property type="nucleotide sequence ID" value="NZ_BMJS01000004.1"/>
</dbReference>
<organism evidence="2 3">
    <name type="scientific">Cysteiniphilum litorale</name>
    <dbReference type="NCBI Taxonomy" id="2056700"/>
    <lineage>
        <taxon>Bacteria</taxon>
        <taxon>Pseudomonadati</taxon>
        <taxon>Pseudomonadota</taxon>
        <taxon>Gammaproteobacteria</taxon>
        <taxon>Thiotrichales</taxon>
        <taxon>Fastidiosibacteraceae</taxon>
        <taxon>Cysteiniphilum</taxon>
    </lineage>
</organism>